<organism evidence="2 3">
    <name type="scientific">Iphiclides podalirius</name>
    <name type="common">scarce swallowtail</name>
    <dbReference type="NCBI Taxonomy" id="110791"/>
    <lineage>
        <taxon>Eukaryota</taxon>
        <taxon>Metazoa</taxon>
        <taxon>Ecdysozoa</taxon>
        <taxon>Arthropoda</taxon>
        <taxon>Hexapoda</taxon>
        <taxon>Insecta</taxon>
        <taxon>Pterygota</taxon>
        <taxon>Neoptera</taxon>
        <taxon>Endopterygota</taxon>
        <taxon>Lepidoptera</taxon>
        <taxon>Glossata</taxon>
        <taxon>Ditrysia</taxon>
        <taxon>Papilionoidea</taxon>
        <taxon>Papilionidae</taxon>
        <taxon>Papilioninae</taxon>
        <taxon>Iphiclides</taxon>
    </lineage>
</organism>
<sequence>MGFGSKSFGRRFRNAPRKNSCGRAERPTLLFRRIGLTFVCTADGWQEEYGNRKPGWQRGGANGRKRSEGK</sequence>
<evidence type="ECO:0000313" key="2">
    <source>
        <dbReference type="EMBL" id="CAH2039384.1"/>
    </source>
</evidence>
<accession>A0ABN8HT98</accession>
<reference evidence="2" key="1">
    <citation type="submission" date="2022-03" db="EMBL/GenBank/DDBJ databases">
        <authorList>
            <person name="Martin H S."/>
        </authorList>
    </citation>
    <scope>NUCLEOTIDE SEQUENCE</scope>
</reference>
<dbReference type="EMBL" id="OW152823">
    <property type="protein sequence ID" value="CAH2039384.1"/>
    <property type="molecule type" value="Genomic_DNA"/>
</dbReference>
<proteinExistence type="predicted"/>
<feature type="non-terminal residue" evidence="2">
    <location>
        <position position="70"/>
    </location>
</feature>
<name>A0ABN8HT98_9NEOP</name>
<protein>
    <submittedName>
        <fullName evidence="2">Uncharacterized protein</fullName>
    </submittedName>
</protein>
<evidence type="ECO:0000256" key="1">
    <source>
        <dbReference type="SAM" id="MobiDB-lite"/>
    </source>
</evidence>
<gene>
    <name evidence="2" type="ORF">IPOD504_LOCUS1637</name>
</gene>
<feature type="region of interest" description="Disordered" evidence="1">
    <location>
        <begin position="1"/>
        <end position="24"/>
    </location>
</feature>
<dbReference type="Proteomes" id="UP000837857">
    <property type="component" value="Chromosome 11"/>
</dbReference>
<evidence type="ECO:0000313" key="3">
    <source>
        <dbReference type="Proteomes" id="UP000837857"/>
    </source>
</evidence>
<feature type="region of interest" description="Disordered" evidence="1">
    <location>
        <begin position="47"/>
        <end position="70"/>
    </location>
</feature>
<keyword evidence="3" id="KW-1185">Reference proteome</keyword>